<dbReference type="Proteomes" id="UP001152795">
    <property type="component" value="Unassembled WGS sequence"/>
</dbReference>
<evidence type="ECO:0000313" key="1">
    <source>
        <dbReference type="EMBL" id="CAB4033421.1"/>
    </source>
</evidence>
<feature type="non-terminal residue" evidence="1">
    <location>
        <position position="1"/>
    </location>
</feature>
<protein>
    <submittedName>
        <fullName evidence="1">Uncharacterized protein</fullName>
    </submittedName>
</protein>
<dbReference type="AlphaFoldDB" id="A0A6S7JR06"/>
<accession>A0A6S7JR06</accession>
<keyword evidence="2" id="KW-1185">Reference proteome</keyword>
<dbReference type="EMBL" id="CACRXK020019232">
    <property type="protein sequence ID" value="CAB4033421.1"/>
    <property type="molecule type" value="Genomic_DNA"/>
</dbReference>
<organism evidence="1 2">
    <name type="scientific">Paramuricea clavata</name>
    <name type="common">Red gorgonian</name>
    <name type="synonym">Violescent sea-whip</name>
    <dbReference type="NCBI Taxonomy" id="317549"/>
    <lineage>
        <taxon>Eukaryota</taxon>
        <taxon>Metazoa</taxon>
        <taxon>Cnidaria</taxon>
        <taxon>Anthozoa</taxon>
        <taxon>Octocorallia</taxon>
        <taxon>Malacalcyonacea</taxon>
        <taxon>Plexauridae</taxon>
        <taxon>Paramuricea</taxon>
    </lineage>
</organism>
<evidence type="ECO:0000313" key="2">
    <source>
        <dbReference type="Proteomes" id="UP001152795"/>
    </source>
</evidence>
<proteinExistence type="predicted"/>
<name>A0A6S7JR06_PARCT</name>
<comment type="caution">
    <text evidence="1">The sequence shown here is derived from an EMBL/GenBank/DDBJ whole genome shotgun (WGS) entry which is preliminary data.</text>
</comment>
<sequence>MFRRCSFLLWLLQAFLLLILFELSVPQSVNVTQAPKTPTEEDLRKKVDSTVVYIIVSITLVFVITITIVTVVSLWQTRHPPHSERRTSLKVTDIRAE</sequence>
<reference evidence="1" key="1">
    <citation type="submission" date="2020-04" db="EMBL/GenBank/DDBJ databases">
        <authorList>
            <person name="Alioto T."/>
            <person name="Alioto T."/>
            <person name="Gomez Garrido J."/>
        </authorList>
    </citation>
    <scope>NUCLEOTIDE SEQUENCE</scope>
    <source>
        <strain evidence="1">A484AB</strain>
    </source>
</reference>
<gene>
    <name evidence="1" type="ORF">PACLA_8A089222</name>
</gene>